<dbReference type="InterPro" id="IPR039561">
    <property type="entry name" value="Peptidase_M15C"/>
</dbReference>
<comment type="caution">
    <text evidence="2">The sequence shown here is derived from an EMBL/GenBank/DDBJ whole genome shotgun (WGS) entry which is preliminary data.</text>
</comment>
<evidence type="ECO:0000259" key="1">
    <source>
        <dbReference type="Pfam" id="PF13539"/>
    </source>
</evidence>
<evidence type="ECO:0000313" key="2">
    <source>
        <dbReference type="EMBL" id="OAT68418.1"/>
    </source>
</evidence>
<dbReference type="InterPro" id="IPR009045">
    <property type="entry name" value="Zn_M74/Hedgehog-like"/>
</dbReference>
<dbReference type="Proteomes" id="UP000186919">
    <property type="component" value="Unassembled WGS sequence"/>
</dbReference>
<dbReference type="AlphaFoldDB" id="A0A179V934"/>
<gene>
    <name evidence="2" type="ORF">AWB85_25290</name>
</gene>
<protein>
    <recommendedName>
        <fullName evidence="1">Peptidase M15C domain-containing protein</fullName>
    </recommendedName>
</protein>
<dbReference type="EMBL" id="LQYE01000019">
    <property type="protein sequence ID" value="OAT68418.1"/>
    <property type="molecule type" value="Genomic_DNA"/>
</dbReference>
<feature type="domain" description="Peptidase M15C" evidence="1">
    <location>
        <begin position="69"/>
        <end position="133"/>
    </location>
</feature>
<sequence>MITENGWPSCDSSMLERNPVPGTTIVIALQRGIPNRIMKAFAADFHAFVESLYNSRGGADEGGWTPTNSVATSNHLGGTAMDLNWTDHPMGKAYDGYTSGEISTVRELLAFYESMIYWGNDWESPKDSMHFQMGYNTYNNQAKCNDFIARKIRPDGFSTFRRGPMAPANPDDFPLPEGYCYGPLDGPDYCISGEYVGDLQEWKDGLGCWQAAVGLAVTKRWDDATRDAATVLQKQRNWPSNPDFGYGGVYLAEWNEVIKNGWRLPAKEKVFPDDWTDRDLMIEVLRQLRGPALAGWPQLGNASLVDAVAQLRAS</sequence>
<reference evidence="2 3" key="1">
    <citation type="submission" date="2016-01" db="EMBL/GenBank/DDBJ databases">
        <title>Mycobacterium immunogenum strain CD11_6 genome sequencing and assembly.</title>
        <authorList>
            <person name="Kaur G."/>
            <person name="Nair G.R."/>
            <person name="Mayilraj S."/>
        </authorList>
    </citation>
    <scope>NUCLEOTIDE SEQUENCE [LARGE SCALE GENOMIC DNA]</scope>
    <source>
        <strain evidence="2 3">CD11-6</strain>
    </source>
</reference>
<dbReference type="SUPFAM" id="SSF55166">
    <property type="entry name" value="Hedgehog/DD-peptidase"/>
    <property type="match status" value="1"/>
</dbReference>
<organism evidence="2 3">
    <name type="scientific">Mycobacteroides immunogenum</name>
    <dbReference type="NCBI Taxonomy" id="83262"/>
    <lineage>
        <taxon>Bacteria</taxon>
        <taxon>Bacillati</taxon>
        <taxon>Actinomycetota</taxon>
        <taxon>Actinomycetes</taxon>
        <taxon>Mycobacteriales</taxon>
        <taxon>Mycobacteriaceae</taxon>
        <taxon>Mycobacteroides</taxon>
    </lineage>
</organism>
<dbReference type="Pfam" id="PF13539">
    <property type="entry name" value="Peptidase_M15_4"/>
    <property type="match status" value="1"/>
</dbReference>
<dbReference type="Gene3D" id="3.30.1380.10">
    <property type="match status" value="1"/>
</dbReference>
<proteinExistence type="predicted"/>
<accession>A0A179V934</accession>
<name>A0A179V934_9MYCO</name>
<dbReference type="GO" id="GO:0008233">
    <property type="term" value="F:peptidase activity"/>
    <property type="evidence" value="ECO:0007669"/>
    <property type="project" value="InterPro"/>
</dbReference>
<evidence type="ECO:0000313" key="3">
    <source>
        <dbReference type="Proteomes" id="UP000186919"/>
    </source>
</evidence>